<feature type="compositionally biased region" description="Basic residues" evidence="1">
    <location>
        <begin position="61"/>
        <end position="72"/>
    </location>
</feature>
<feature type="compositionally biased region" description="Basic residues" evidence="1">
    <location>
        <begin position="179"/>
        <end position="191"/>
    </location>
</feature>
<reference evidence="2 3" key="1">
    <citation type="submission" date="2021-02" db="EMBL/GenBank/DDBJ databases">
        <title>Leishmania (Mundinia) enrietti genome sequencing and assembly.</title>
        <authorList>
            <person name="Almutairi H."/>
            <person name="Gatherer D."/>
        </authorList>
    </citation>
    <scope>NUCLEOTIDE SEQUENCE [LARGE SCALE GENOMIC DNA]</scope>
    <source>
        <strain evidence="2">CUR178</strain>
    </source>
</reference>
<evidence type="ECO:0000313" key="3">
    <source>
        <dbReference type="Proteomes" id="UP000674179"/>
    </source>
</evidence>
<evidence type="ECO:0000313" key="2">
    <source>
        <dbReference type="EMBL" id="KAG5473970.1"/>
    </source>
</evidence>
<keyword evidence="3" id="KW-1185">Reference proteome</keyword>
<sequence length="236" mass="25327">MPFWKNYIYTKPEVDDDDLPLPQHRLFDDDGHIREGDVAAMVTAAWRRSSTSSTASANAKKSPHLSQKRRVSLLKSVGVNPTTPLQTADLKDLSHSPSKAASRSPLTPKLPVRATSPEPQPVTSAGSTPRKATPKKASPKKQSSKHSSPKKSASRSPARARSPSPAKPKPVAKALAGRRCSRSRSNSRRKAAAVPSNTPSPKWNLAALKEFARDNAIQLKGAKTKAAILSAIHGNS</sequence>
<dbReference type="KEGG" id="lenr:94171302"/>
<gene>
    <name evidence="2" type="ORF">CUR178_04080</name>
</gene>
<dbReference type="Proteomes" id="UP000674179">
    <property type="component" value="Chromosome 29"/>
</dbReference>
<proteinExistence type="predicted"/>
<feature type="compositionally biased region" description="Low complexity" evidence="1">
    <location>
        <begin position="48"/>
        <end position="60"/>
    </location>
</feature>
<comment type="caution">
    <text evidence="2">The sequence shown here is derived from an EMBL/GenBank/DDBJ whole genome shotgun (WGS) entry which is preliminary data.</text>
</comment>
<feature type="compositionally biased region" description="Basic residues" evidence="1">
    <location>
        <begin position="132"/>
        <end position="153"/>
    </location>
</feature>
<dbReference type="EMBL" id="JAFHKP010000029">
    <property type="protein sequence ID" value="KAG5473970.1"/>
    <property type="molecule type" value="Genomic_DNA"/>
</dbReference>
<feature type="compositionally biased region" description="Low complexity" evidence="1">
    <location>
        <begin position="154"/>
        <end position="175"/>
    </location>
</feature>
<dbReference type="RefSeq" id="XP_067691163.1">
    <property type="nucleotide sequence ID" value="XM_067835792.1"/>
</dbReference>
<evidence type="ECO:0000256" key="1">
    <source>
        <dbReference type="SAM" id="MobiDB-lite"/>
    </source>
</evidence>
<feature type="region of interest" description="Disordered" evidence="1">
    <location>
        <begin position="48"/>
        <end position="202"/>
    </location>
</feature>
<name>A0A836GXY7_LEIEN</name>
<protein>
    <submittedName>
        <fullName evidence="2">Uncharacterized protein</fullName>
    </submittedName>
</protein>
<dbReference type="OrthoDB" id="267974at2759"/>
<organism evidence="2 3">
    <name type="scientific">Leishmania enriettii</name>
    <dbReference type="NCBI Taxonomy" id="5663"/>
    <lineage>
        <taxon>Eukaryota</taxon>
        <taxon>Discoba</taxon>
        <taxon>Euglenozoa</taxon>
        <taxon>Kinetoplastea</taxon>
        <taxon>Metakinetoplastina</taxon>
        <taxon>Trypanosomatida</taxon>
        <taxon>Trypanosomatidae</taxon>
        <taxon>Leishmaniinae</taxon>
        <taxon>Leishmania</taxon>
    </lineage>
</organism>
<accession>A0A836GXY7</accession>
<feature type="compositionally biased region" description="Polar residues" evidence="1">
    <location>
        <begin position="95"/>
        <end position="105"/>
    </location>
</feature>
<dbReference type="AlphaFoldDB" id="A0A836GXY7"/>
<dbReference type="GeneID" id="94171302"/>